<dbReference type="Gene3D" id="3.40.50.1450">
    <property type="entry name" value="HybD-like"/>
    <property type="match status" value="1"/>
</dbReference>
<dbReference type="NCBIfam" id="TIGR00072">
    <property type="entry name" value="hydrog_prot"/>
    <property type="match status" value="1"/>
</dbReference>
<evidence type="ECO:0000313" key="6">
    <source>
        <dbReference type="Proteomes" id="UP000298714"/>
    </source>
</evidence>
<dbReference type="PRINTS" id="PR00446">
    <property type="entry name" value="HYDRGNUPTAKE"/>
</dbReference>
<evidence type="ECO:0000313" key="5">
    <source>
        <dbReference type="EMBL" id="QCI80561.1"/>
    </source>
</evidence>
<organism evidence="5 6">
    <name type="scientific">Hankyongella ginsenosidimutans</name>
    <dbReference type="NCBI Taxonomy" id="1763828"/>
    <lineage>
        <taxon>Bacteria</taxon>
        <taxon>Pseudomonadati</taxon>
        <taxon>Pseudomonadota</taxon>
        <taxon>Alphaproteobacteria</taxon>
        <taxon>Sphingomonadales</taxon>
        <taxon>Sphingomonadaceae</taxon>
        <taxon>Hankyongella</taxon>
    </lineage>
</organism>
<keyword evidence="6" id="KW-1185">Reference proteome</keyword>
<protein>
    <submittedName>
        <fullName evidence="5">Hydrogenase maturation protease</fullName>
    </submittedName>
</protein>
<dbReference type="GO" id="GO:0016485">
    <property type="term" value="P:protein processing"/>
    <property type="evidence" value="ECO:0007669"/>
    <property type="project" value="TreeGrafter"/>
</dbReference>
<dbReference type="GO" id="GO:0008047">
    <property type="term" value="F:enzyme activator activity"/>
    <property type="evidence" value="ECO:0007669"/>
    <property type="project" value="InterPro"/>
</dbReference>
<dbReference type="Pfam" id="PF01750">
    <property type="entry name" value="HycI"/>
    <property type="match status" value="1"/>
</dbReference>
<keyword evidence="4" id="KW-0378">Hydrolase</keyword>
<dbReference type="EMBL" id="CP039704">
    <property type="protein sequence ID" value="QCI80561.1"/>
    <property type="molecule type" value="Genomic_DNA"/>
</dbReference>
<dbReference type="KEGG" id="hgn:E6W36_10950"/>
<reference evidence="6" key="1">
    <citation type="submission" date="2019-04" db="EMBL/GenBank/DDBJ databases">
        <title>Complete genome sequence of Sphingomonas sp. W1-2-3.</title>
        <authorList>
            <person name="Im W.T."/>
        </authorList>
    </citation>
    <scope>NUCLEOTIDE SEQUENCE [LARGE SCALE GENOMIC DNA]</scope>
    <source>
        <strain evidence="6">W1-2-3</strain>
    </source>
</reference>
<gene>
    <name evidence="5" type="ORF">E6W36_10950</name>
</gene>
<comment type="similarity">
    <text evidence="1">Belongs to the peptidase A31 family.</text>
</comment>
<dbReference type="InterPro" id="IPR023430">
    <property type="entry name" value="Pept_HybD-like_dom_sf"/>
</dbReference>
<keyword evidence="2 5" id="KW-0645">Protease</keyword>
<dbReference type="PANTHER" id="PTHR30302">
    <property type="entry name" value="HYDROGENASE 1 MATURATION PROTEASE"/>
    <property type="match status" value="1"/>
</dbReference>
<dbReference type="Proteomes" id="UP000298714">
    <property type="component" value="Chromosome"/>
</dbReference>
<evidence type="ECO:0000256" key="3">
    <source>
        <dbReference type="ARBA" id="ARBA00022750"/>
    </source>
</evidence>
<dbReference type="PANTHER" id="PTHR30302:SF1">
    <property type="entry name" value="HYDROGENASE 2 MATURATION PROTEASE"/>
    <property type="match status" value="1"/>
</dbReference>
<evidence type="ECO:0000256" key="1">
    <source>
        <dbReference type="ARBA" id="ARBA00006814"/>
    </source>
</evidence>
<accession>A0A4D7C5Z4</accession>
<proteinExistence type="inferred from homology"/>
<sequence>MADMSGPAVAVIGCGNPLRGDDGAGPAVIARLARMGLPENVGLFDAGTDGMAVMYRARGAQRLIIIDAREPEGAPGAVFEVPGDALEAEPTHGVGLHAFRWDHALFVGRKIYRETFPKMVEVYLIEAGSLDYATGLSASVAKAADLVAERIAARLAVADTR</sequence>
<evidence type="ECO:0000256" key="2">
    <source>
        <dbReference type="ARBA" id="ARBA00022670"/>
    </source>
</evidence>
<dbReference type="AlphaFoldDB" id="A0A4D7C5Z4"/>
<dbReference type="SUPFAM" id="SSF53163">
    <property type="entry name" value="HybD-like"/>
    <property type="match status" value="1"/>
</dbReference>
<name>A0A4D7C5Z4_9SPHN</name>
<dbReference type="GO" id="GO:0004190">
    <property type="term" value="F:aspartic-type endopeptidase activity"/>
    <property type="evidence" value="ECO:0007669"/>
    <property type="project" value="UniProtKB-KW"/>
</dbReference>
<dbReference type="InterPro" id="IPR000671">
    <property type="entry name" value="Peptidase_A31"/>
</dbReference>
<keyword evidence="3" id="KW-0064">Aspartyl protease</keyword>
<evidence type="ECO:0000256" key="4">
    <source>
        <dbReference type="ARBA" id="ARBA00022801"/>
    </source>
</evidence>